<name>A0ABV4NBW5_9VIBR</name>
<evidence type="ECO:0008006" key="4">
    <source>
        <dbReference type="Google" id="ProtNLM"/>
    </source>
</evidence>
<organism evidence="2 3">
    <name type="scientific">Vibrio gallaecicus</name>
    <dbReference type="NCBI Taxonomy" id="552386"/>
    <lineage>
        <taxon>Bacteria</taxon>
        <taxon>Pseudomonadati</taxon>
        <taxon>Pseudomonadota</taxon>
        <taxon>Gammaproteobacteria</taxon>
        <taxon>Vibrionales</taxon>
        <taxon>Vibrionaceae</taxon>
        <taxon>Vibrio</taxon>
    </lineage>
</organism>
<reference evidence="2 3" key="1">
    <citation type="journal article" date="2024" name="ISME J.">
        <title>Tailless and filamentous prophages are predominant in marine Vibrio.</title>
        <authorList>
            <person name="Steensen K."/>
            <person name="Seneca J."/>
            <person name="Bartlau N."/>
            <person name="Yu X.A."/>
            <person name="Hussain F.A."/>
            <person name="Polz M.F."/>
        </authorList>
    </citation>
    <scope>NUCLEOTIDE SEQUENCE [LARGE SCALE GENOMIC DNA]</scope>
    <source>
        <strain evidence="2 3">10N.222.51.A1</strain>
    </source>
</reference>
<gene>
    <name evidence="2" type="ORF">AB4566_11180</name>
</gene>
<feature type="signal peptide" evidence="1">
    <location>
        <begin position="1"/>
        <end position="22"/>
    </location>
</feature>
<sequence>MWTNIIKACGVAFILISTNSFATSQSQCDVRLISLEPVSARSTYDVFSTAQSPLVQHYQLRADIAQEGCSVSVELDIDEGSNQLRGNAGQDLGFEWSGTNGFTRGGKWLVTLTHDEPITQFQLRYPSGQWLTSGAFHGQMTANVIESGSNTSASLLNSKELALEVEADVIPSAKIQFYGLSQRHYDLDLGELNSSKIIHSGPKLWVQSTSEYVVSFESENLGNLRHESADRAWDIAYQIMVNSETVPLETANSQWRSSQSTQGQTVPMSFVIGDVGQKPGGSYKDILHISIEPDLSQSP</sequence>
<feature type="chain" id="PRO_5046161725" description="DUF1120 domain-containing protein" evidence="1">
    <location>
        <begin position="23"/>
        <end position="299"/>
    </location>
</feature>
<dbReference type="EMBL" id="JBFRUW010000040">
    <property type="protein sequence ID" value="MFA0568836.1"/>
    <property type="molecule type" value="Genomic_DNA"/>
</dbReference>
<protein>
    <recommendedName>
        <fullName evidence="4">DUF1120 domain-containing protein</fullName>
    </recommendedName>
</protein>
<proteinExistence type="predicted"/>
<keyword evidence="1" id="KW-0732">Signal</keyword>
<dbReference type="Proteomes" id="UP001570417">
    <property type="component" value="Unassembled WGS sequence"/>
</dbReference>
<comment type="caution">
    <text evidence="2">The sequence shown here is derived from an EMBL/GenBank/DDBJ whole genome shotgun (WGS) entry which is preliminary data.</text>
</comment>
<evidence type="ECO:0000313" key="3">
    <source>
        <dbReference type="Proteomes" id="UP001570417"/>
    </source>
</evidence>
<accession>A0ABV4NBW5</accession>
<evidence type="ECO:0000256" key="1">
    <source>
        <dbReference type="SAM" id="SignalP"/>
    </source>
</evidence>
<dbReference type="RefSeq" id="WP_372266151.1">
    <property type="nucleotide sequence ID" value="NZ_JBFRUW010000040.1"/>
</dbReference>
<evidence type="ECO:0000313" key="2">
    <source>
        <dbReference type="EMBL" id="MFA0568836.1"/>
    </source>
</evidence>
<keyword evidence="3" id="KW-1185">Reference proteome</keyword>